<evidence type="ECO:0000256" key="1">
    <source>
        <dbReference type="ARBA" id="ARBA00006484"/>
    </source>
</evidence>
<dbReference type="RefSeq" id="XP_042571960.1">
    <property type="nucleotide sequence ID" value="XM_042716026.1"/>
</dbReference>
<protein>
    <submittedName>
        <fullName evidence="7">Retinol dehydrogenase 8-like</fullName>
    </submittedName>
</protein>
<keyword evidence="5" id="KW-0812">Transmembrane</keyword>
<keyword evidence="5" id="KW-1133">Transmembrane helix</keyword>
<dbReference type="PROSITE" id="PS00061">
    <property type="entry name" value="ADH_SHORT"/>
    <property type="match status" value="1"/>
</dbReference>
<sequence length="337" mass="37681">MAAEGQRVVLITGCSSGIGLAIAVMLARDEMKRYYVIGTMRDLKRKDKLVEAAGDAYGKTLSLLTLDVCSDESVKQCVDSIKDRHIDILINNAGVGLVGPVEALSLDEMKQVFETNFYGVVRMIKEVMPDMKSRRSGHIIVISSVLGLHGVAFNDVYSASKFATEGLCEGLAIQLMNFNVNVSMIEPGPVNTEFEMKLMTEVSKKEFVGADPETVDHFRTFYLPTQVNLFQGLGQTPEDIARVTKKVIESPPQPPFRNLTNPLYTPIVALKYADEMGSLSVHTFYHMLYNLGGHYRLSGVLENRQDNEEYHEKQSSKQGRHTHMVTFTITNKLEHKR</sequence>
<feature type="transmembrane region" description="Helical" evidence="5">
    <location>
        <begin position="6"/>
        <end position="27"/>
    </location>
</feature>
<name>A0A9Q9ZSE6_CYPCA</name>
<keyword evidence="2" id="KW-0560">Oxidoreductase</keyword>
<accession>A0A9Q9ZSE6</accession>
<dbReference type="InterPro" id="IPR002347">
    <property type="entry name" value="SDR_fam"/>
</dbReference>
<dbReference type="KEGG" id="ccar:122135794"/>
<proteinExistence type="inferred from homology"/>
<keyword evidence="3" id="KW-0443">Lipid metabolism</keyword>
<evidence type="ECO:0000256" key="2">
    <source>
        <dbReference type="ARBA" id="ARBA00023002"/>
    </source>
</evidence>
<keyword evidence="5" id="KW-0472">Membrane</keyword>
<dbReference type="PANTHER" id="PTHR43391">
    <property type="entry name" value="RETINOL DEHYDROGENASE-RELATED"/>
    <property type="match status" value="1"/>
</dbReference>
<dbReference type="OrthoDB" id="47007at2759"/>
<gene>
    <name evidence="7" type="primary">LOC122135794</name>
</gene>
<evidence type="ECO:0000313" key="7">
    <source>
        <dbReference type="RefSeq" id="XP_042571960.1"/>
    </source>
</evidence>
<dbReference type="InterPro" id="IPR011348">
    <property type="entry name" value="17beta_DH"/>
</dbReference>
<dbReference type="Pfam" id="PF00106">
    <property type="entry name" value="adh_short"/>
    <property type="match status" value="1"/>
</dbReference>
<evidence type="ECO:0000256" key="3">
    <source>
        <dbReference type="ARBA" id="ARBA00023098"/>
    </source>
</evidence>
<evidence type="ECO:0000259" key="6">
    <source>
        <dbReference type="SMART" id="SM00822"/>
    </source>
</evidence>
<dbReference type="InterPro" id="IPR057326">
    <property type="entry name" value="KR_dom"/>
</dbReference>
<feature type="domain" description="Ketoreductase" evidence="6">
    <location>
        <begin position="7"/>
        <end position="179"/>
    </location>
</feature>
<dbReference type="GO" id="GO:0004745">
    <property type="term" value="F:all-trans-retinol dehydrogenase (NAD+) activity"/>
    <property type="evidence" value="ECO:0007669"/>
    <property type="project" value="TreeGrafter"/>
</dbReference>
<evidence type="ECO:0000256" key="4">
    <source>
        <dbReference type="PIRNR" id="PIRNR000095"/>
    </source>
</evidence>
<dbReference type="PIRSF" id="PIRSF000095">
    <property type="entry name" value="17beta-HSD"/>
    <property type="match status" value="1"/>
</dbReference>
<dbReference type="PANTHER" id="PTHR43391:SF8">
    <property type="entry name" value="RETINOL DEHYDROGENASE 8"/>
    <property type="match status" value="1"/>
</dbReference>
<comment type="similarity">
    <text evidence="1 4">Belongs to the short-chain dehydrogenases/reductases (SDR) family.</text>
</comment>
<dbReference type="GO" id="GO:0005829">
    <property type="term" value="C:cytosol"/>
    <property type="evidence" value="ECO:0007669"/>
    <property type="project" value="TreeGrafter"/>
</dbReference>
<reference evidence="7" key="1">
    <citation type="submission" date="2025-08" db="UniProtKB">
        <authorList>
            <consortium name="RefSeq"/>
        </authorList>
    </citation>
    <scope>IDENTIFICATION</scope>
    <source>
        <tissue evidence="7">Muscle</tissue>
    </source>
</reference>
<dbReference type="AlphaFoldDB" id="A0A9Q9ZSE6"/>
<dbReference type="SMART" id="SM00822">
    <property type="entry name" value="PKS_KR"/>
    <property type="match status" value="1"/>
</dbReference>
<dbReference type="GeneID" id="122135794"/>
<evidence type="ECO:0000256" key="5">
    <source>
        <dbReference type="SAM" id="Phobius"/>
    </source>
</evidence>
<dbReference type="GO" id="GO:0042572">
    <property type="term" value="P:retinol metabolic process"/>
    <property type="evidence" value="ECO:0007669"/>
    <property type="project" value="TreeGrafter"/>
</dbReference>
<dbReference type="Proteomes" id="UP001155660">
    <property type="component" value="Chromosome B1"/>
</dbReference>
<dbReference type="InterPro" id="IPR020904">
    <property type="entry name" value="Sc_DH/Rdtase_CS"/>
</dbReference>
<organism evidence="7">
    <name type="scientific">Cyprinus carpio</name>
    <name type="common">Common carp</name>
    <dbReference type="NCBI Taxonomy" id="7962"/>
    <lineage>
        <taxon>Eukaryota</taxon>
        <taxon>Metazoa</taxon>
        <taxon>Chordata</taxon>
        <taxon>Craniata</taxon>
        <taxon>Vertebrata</taxon>
        <taxon>Euteleostomi</taxon>
        <taxon>Actinopterygii</taxon>
        <taxon>Neopterygii</taxon>
        <taxon>Teleostei</taxon>
        <taxon>Ostariophysi</taxon>
        <taxon>Cypriniformes</taxon>
        <taxon>Cyprinidae</taxon>
        <taxon>Cyprininae</taxon>
        <taxon>Cyprinus</taxon>
    </lineage>
</organism>